<dbReference type="Proteomes" id="UP000814140">
    <property type="component" value="Unassembled WGS sequence"/>
</dbReference>
<reference evidence="1" key="2">
    <citation type="journal article" date="2022" name="New Phytol.">
        <title>Evolutionary transition to the ectomycorrhizal habit in the genomes of a hyperdiverse lineage of mushroom-forming fungi.</title>
        <authorList>
            <person name="Looney B."/>
            <person name="Miyauchi S."/>
            <person name="Morin E."/>
            <person name="Drula E."/>
            <person name="Courty P.E."/>
            <person name="Kohler A."/>
            <person name="Kuo A."/>
            <person name="LaButti K."/>
            <person name="Pangilinan J."/>
            <person name="Lipzen A."/>
            <person name="Riley R."/>
            <person name="Andreopoulos W."/>
            <person name="He G."/>
            <person name="Johnson J."/>
            <person name="Nolan M."/>
            <person name="Tritt A."/>
            <person name="Barry K.W."/>
            <person name="Grigoriev I.V."/>
            <person name="Nagy L.G."/>
            <person name="Hibbett D."/>
            <person name="Henrissat B."/>
            <person name="Matheny P.B."/>
            <person name="Labbe J."/>
            <person name="Martin F.M."/>
        </authorList>
    </citation>
    <scope>NUCLEOTIDE SEQUENCE</scope>
    <source>
        <strain evidence="1">HHB10654</strain>
    </source>
</reference>
<name>A0ACB8T7G9_9AGAM</name>
<dbReference type="EMBL" id="MU277199">
    <property type="protein sequence ID" value="KAI0064210.1"/>
    <property type="molecule type" value="Genomic_DNA"/>
</dbReference>
<gene>
    <name evidence="1" type="ORF">BV25DRAFT_294087</name>
</gene>
<reference evidence="1" key="1">
    <citation type="submission" date="2021-03" db="EMBL/GenBank/DDBJ databases">
        <authorList>
            <consortium name="DOE Joint Genome Institute"/>
            <person name="Ahrendt S."/>
            <person name="Looney B.P."/>
            <person name="Miyauchi S."/>
            <person name="Morin E."/>
            <person name="Drula E."/>
            <person name="Courty P.E."/>
            <person name="Chicoki N."/>
            <person name="Fauchery L."/>
            <person name="Kohler A."/>
            <person name="Kuo A."/>
            <person name="Labutti K."/>
            <person name="Pangilinan J."/>
            <person name="Lipzen A."/>
            <person name="Riley R."/>
            <person name="Andreopoulos W."/>
            <person name="He G."/>
            <person name="Johnson J."/>
            <person name="Barry K.W."/>
            <person name="Grigoriev I.V."/>
            <person name="Nagy L."/>
            <person name="Hibbett D."/>
            <person name="Henrissat B."/>
            <person name="Matheny P.B."/>
            <person name="Labbe J."/>
            <person name="Martin F."/>
        </authorList>
    </citation>
    <scope>NUCLEOTIDE SEQUENCE</scope>
    <source>
        <strain evidence="1">HHB10654</strain>
    </source>
</reference>
<organism evidence="1 2">
    <name type="scientific">Artomyces pyxidatus</name>
    <dbReference type="NCBI Taxonomy" id="48021"/>
    <lineage>
        <taxon>Eukaryota</taxon>
        <taxon>Fungi</taxon>
        <taxon>Dikarya</taxon>
        <taxon>Basidiomycota</taxon>
        <taxon>Agaricomycotina</taxon>
        <taxon>Agaricomycetes</taxon>
        <taxon>Russulales</taxon>
        <taxon>Auriscalpiaceae</taxon>
        <taxon>Artomyces</taxon>
    </lineage>
</organism>
<proteinExistence type="predicted"/>
<comment type="caution">
    <text evidence="1">The sequence shown here is derived from an EMBL/GenBank/DDBJ whole genome shotgun (WGS) entry which is preliminary data.</text>
</comment>
<sequence length="158" mass="17046">MIYSNPNSTPLSFQVPAVNEASSHKPDSCALVAVSCAKCEGSVPWGPANSFTSRLLCVSSPDVSITLAPETYPWCFHREHLGETALRRAQAPALLSWSDAAGAYVSTRGLVKHQLNISQSRRLHHGDLSKVFLSAIKVSNPLGSSYKVPSFLPVVPWS</sequence>
<evidence type="ECO:0000313" key="1">
    <source>
        <dbReference type="EMBL" id="KAI0064210.1"/>
    </source>
</evidence>
<keyword evidence="2" id="KW-1185">Reference proteome</keyword>
<evidence type="ECO:0000313" key="2">
    <source>
        <dbReference type="Proteomes" id="UP000814140"/>
    </source>
</evidence>
<protein>
    <submittedName>
        <fullName evidence="1">Uncharacterized protein</fullName>
    </submittedName>
</protein>
<accession>A0ACB8T7G9</accession>